<feature type="region of interest" description="Disordered" evidence="1">
    <location>
        <begin position="518"/>
        <end position="546"/>
    </location>
</feature>
<keyword evidence="4" id="KW-1185">Reference proteome</keyword>
<evidence type="ECO:0000313" key="4">
    <source>
        <dbReference type="Proteomes" id="UP001189624"/>
    </source>
</evidence>
<keyword evidence="2" id="KW-0812">Transmembrane</keyword>
<reference evidence="3" key="1">
    <citation type="submission" date="2023-10" db="EMBL/GenBank/DDBJ databases">
        <authorList>
            <person name="Domelevo Entfellner J.-B."/>
        </authorList>
    </citation>
    <scope>NUCLEOTIDE SEQUENCE</scope>
</reference>
<protein>
    <submittedName>
        <fullName evidence="3">Uncharacterized protein</fullName>
    </submittedName>
</protein>
<feature type="region of interest" description="Disordered" evidence="1">
    <location>
        <begin position="999"/>
        <end position="1033"/>
    </location>
</feature>
<dbReference type="EMBL" id="OY731405">
    <property type="protein sequence ID" value="CAJ1970619.1"/>
    <property type="molecule type" value="Genomic_DNA"/>
</dbReference>
<dbReference type="PANTHER" id="PTHR33870:SF25">
    <property type="entry name" value="PROTEIN, PUTATIVE-RELATED"/>
    <property type="match status" value="1"/>
</dbReference>
<evidence type="ECO:0000256" key="1">
    <source>
        <dbReference type="SAM" id="MobiDB-lite"/>
    </source>
</evidence>
<evidence type="ECO:0000313" key="3">
    <source>
        <dbReference type="EMBL" id="CAJ1970619.1"/>
    </source>
</evidence>
<dbReference type="PANTHER" id="PTHR33870">
    <property type="entry name" value="CARDIOMYOPATHY-ASSOCIATED PROTEIN"/>
    <property type="match status" value="1"/>
</dbReference>
<organism evidence="3 4">
    <name type="scientific">Sphenostylis stenocarpa</name>
    <dbReference type="NCBI Taxonomy" id="92480"/>
    <lineage>
        <taxon>Eukaryota</taxon>
        <taxon>Viridiplantae</taxon>
        <taxon>Streptophyta</taxon>
        <taxon>Embryophyta</taxon>
        <taxon>Tracheophyta</taxon>
        <taxon>Spermatophyta</taxon>
        <taxon>Magnoliopsida</taxon>
        <taxon>eudicotyledons</taxon>
        <taxon>Gunneridae</taxon>
        <taxon>Pentapetalae</taxon>
        <taxon>rosids</taxon>
        <taxon>fabids</taxon>
        <taxon>Fabales</taxon>
        <taxon>Fabaceae</taxon>
        <taxon>Papilionoideae</taxon>
        <taxon>50 kb inversion clade</taxon>
        <taxon>NPAAA clade</taxon>
        <taxon>indigoferoid/millettioid clade</taxon>
        <taxon>Phaseoleae</taxon>
        <taxon>Sphenostylis</taxon>
    </lineage>
</organism>
<feature type="transmembrane region" description="Helical" evidence="2">
    <location>
        <begin position="54"/>
        <end position="72"/>
    </location>
</feature>
<gene>
    <name evidence="3" type="ORF">AYBTSS11_LOCUS22604</name>
</gene>
<feature type="region of interest" description="Disordered" evidence="1">
    <location>
        <begin position="919"/>
        <end position="956"/>
    </location>
</feature>
<dbReference type="Gramene" id="rna-AYBTSS11_LOCUS22604">
    <property type="protein sequence ID" value="CAJ1970619.1"/>
    <property type="gene ID" value="gene-AYBTSS11_LOCUS22604"/>
</dbReference>
<accession>A0AA86TBI7</accession>
<feature type="region of interest" description="Disordered" evidence="1">
    <location>
        <begin position="1510"/>
        <end position="1535"/>
    </location>
</feature>
<keyword evidence="2" id="KW-1133">Transmembrane helix</keyword>
<keyword evidence="2" id="KW-0472">Membrane</keyword>
<dbReference type="Proteomes" id="UP001189624">
    <property type="component" value="Chromosome 8"/>
</dbReference>
<proteinExistence type="predicted"/>
<evidence type="ECO:0000256" key="2">
    <source>
        <dbReference type="SAM" id="Phobius"/>
    </source>
</evidence>
<feature type="compositionally biased region" description="Basic and acidic residues" evidence="1">
    <location>
        <begin position="688"/>
        <end position="697"/>
    </location>
</feature>
<feature type="compositionally biased region" description="Polar residues" evidence="1">
    <location>
        <begin position="518"/>
        <end position="527"/>
    </location>
</feature>
<feature type="compositionally biased region" description="Basic and acidic residues" evidence="1">
    <location>
        <begin position="926"/>
        <end position="938"/>
    </location>
</feature>
<feature type="compositionally biased region" description="Basic and acidic residues" evidence="1">
    <location>
        <begin position="1002"/>
        <end position="1029"/>
    </location>
</feature>
<feature type="compositionally biased region" description="Polar residues" evidence="1">
    <location>
        <begin position="675"/>
        <end position="687"/>
    </location>
</feature>
<feature type="region of interest" description="Disordered" evidence="1">
    <location>
        <begin position="675"/>
        <end position="699"/>
    </location>
</feature>
<feature type="transmembrane region" description="Helical" evidence="2">
    <location>
        <begin position="30"/>
        <end position="47"/>
    </location>
</feature>
<name>A0AA86TBI7_9FABA</name>
<sequence>MGLNVRDIQFRLSKVLHVSTEISYSFMRKHPFVSGASLVFFILYIFLSYIYNLLVFLSPFFVCIAIFIRIFWSSEQNQHEEKEKKGKEKRVEIKSPPKVLKNERRGLLYKCPSHNATSRRRNFTGKKLEVYGGLEMKAKDLSSVFHNEFTTSNRDFGRIKLYKEDISIHSLEAPTKQTLLFEPFKLDLMSQGDGLEKKTENKVDLKQTKEDGDKSVELKEDDLKNEMDLGPCELERHKRLQSLIARRKARKQMKSQIANGLADMKSVTPSQIAPLFVTRLKPFDSQKEFDDIEMPGSAPSALRSPFDIPYDPFEEKPNLTGDSFDLELKDLLIQTGQEDLEVKGHTMTLPRDKRLQGRGSNNLLEQLLLKEANACKSKVYILSKEGKETTLENDKKCEIDKMVEEVDNAQATKTMSDHEIESDLIPRIDVDIDEVSEKLKESIIPKSQVMDQNLPISSASATKINDSLYESLSPPVGKNQETKFTSHPIRHTPSCSLASDLQVEVSELGSPTLTVDENHEATATTDGESVIYDGDIDKDVTSGSEDMWGASIHSRDVRRISEQDISEVHSWRDISSPLSLQNIDEENAADVSSMSSRSDMPDDTPTYGMSSDHNNIFGNVKDFVIGPSHSSVVTARWKRLMRLMDNRANHSPHEMHSKQPRKLFNVSQNLSKEQIINDGNNLTTSEQDNTHNSRGNEEPSAFDLDMQQKVNDEVSINSSSTSSPRSVLLITQKNIADQVPSSTYNQETHVDVQQSNIRDVTQEILNGEGSIDSTPQNIQPTMKDANVESHNIDLGHPQEESYQLKNSIQESNICSEMKDAKVCNLEDENQLKNNEDTRGKLTPLIIVDALAEVHRQANMMMSSKDISEESREIFDHKVPLISLILESSLKSPGEDEENPLARMREESITKSCISVETITTSSDEDYERKHSTSEDHTKNGNLGKGGTFKNYPSPSTIEVTNFQDMEGECDKMNKNEVIDKELNKNDIVVISKSTRVNNSEENISHMKDLEETNYEDREGEHDRKNKNEATDQELNMKKTMVVSNPTSNSDQIRTIEDLRVTNFEETEGEQDKTTKNEATDLELDKNETITMFEKARESEQAINISHMNDLEVTNFEDPKGEHDKINKNETPNKELNKNETMIILESTIESDQTKTIANMKDFEVTNYEDPDGEHDKINNNGVTYDELNNKEIVVILEPTKGSDQKKNITNMKDLGVTNSEIIEGEGDKINMNEATYQEVNNNEIMIISEPTIEIHKKKNVTNIKDLERSNYEDTEGEYDKINNNGVTCDELNNNETVVIHEPTEESDQKKHITNMENLEVTNFENIVGGGDKMNKNEVTYQEVNNNETMITFEPIIESHEKKNVTNMKDLERTSYEDIEGKHDKMNKNEGTYQELNNNQTTNMFEPTIESHQEKNMTNMKDLEVTNYDDTKGECDKMNKNEVPDHELNKNETMVMFEPMGDSDKVRNIAQMEDFEVSNVKDTKGEHDKIRKNEATNQELDQKEVINQELHKNEAMDQESNKNEIIDQESNKNEVTDQELDKNGIIVMTETTEENDQVRNIEHMEDVEVTNYENTKGECDKMKKNEIIDQELNNNETMVIFDPVEESDKIMKKELQHEYIGTPNHDNSNDSSKEVGWLKRATKYYDDDIKDLPTKVLESIITSK</sequence>